<protein>
    <submittedName>
        <fullName evidence="1">TIGR02444 family protein</fullName>
    </submittedName>
</protein>
<reference evidence="1 2" key="1">
    <citation type="submission" date="2022-12" db="EMBL/GenBank/DDBJ databases">
        <title>Dasania phycosphaerae sp. nov., isolated from particulate material of the south coast of Korea.</title>
        <authorList>
            <person name="Jiang Y."/>
        </authorList>
    </citation>
    <scope>NUCLEOTIDE SEQUENCE [LARGE SCALE GENOMIC DNA]</scope>
    <source>
        <strain evidence="1 2">GY-19</strain>
    </source>
</reference>
<dbReference type="Pfam" id="PF09523">
    <property type="entry name" value="DUF2390"/>
    <property type="match status" value="1"/>
</dbReference>
<evidence type="ECO:0000313" key="2">
    <source>
        <dbReference type="Proteomes" id="UP001069090"/>
    </source>
</evidence>
<accession>A0A9J6RKC6</accession>
<dbReference type="RefSeq" id="WP_258330798.1">
    <property type="nucleotide sequence ID" value="NZ_JAPTGG010000003.1"/>
</dbReference>
<keyword evidence="2" id="KW-1185">Reference proteome</keyword>
<sequence length="169" mass="18995">MDNNPFWQYSLTVYRRPAVAELCLQLQDDYGVDINMLLCAAWLASIGQPLTASLLQTLQTESEQWQQQCVQPLREARRFLKHNSSADIYQQAKALELQAEAVQQQRLYLHVRQLPLAAAQQDLLPANVAAYLSGCVADKTVLDQIVQQFTGLLSQHEVTAVNTAANQRV</sequence>
<dbReference type="InterPro" id="IPR012659">
    <property type="entry name" value="CHP02444"/>
</dbReference>
<dbReference type="NCBIfam" id="TIGR02444">
    <property type="entry name" value="TIGR02444 family protein"/>
    <property type="match status" value="1"/>
</dbReference>
<gene>
    <name evidence="1" type="ORF">O0V09_05515</name>
</gene>
<name>A0A9J6RKC6_9GAMM</name>
<dbReference type="EMBL" id="JAPTGG010000003">
    <property type="protein sequence ID" value="MCZ0864647.1"/>
    <property type="molecule type" value="Genomic_DNA"/>
</dbReference>
<evidence type="ECO:0000313" key="1">
    <source>
        <dbReference type="EMBL" id="MCZ0864647.1"/>
    </source>
</evidence>
<dbReference type="Proteomes" id="UP001069090">
    <property type="component" value="Unassembled WGS sequence"/>
</dbReference>
<organism evidence="1 2">
    <name type="scientific">Dasania phycosphaerae</name>
    <dbReference type="NCBI Taxonomy" id="2950436"/>
    <lineage>
        <taxon>Bacteria</taxon>
        <taxon>Pseudomonadati</taxon>
        <taxon>Pseudomonadota</taxon>
        <taxon>Gammaproteobacteria</taxon>
        <taxon>Cellvibrionales</taxon>
        <taxon>Spongiibacteraceae</taxon>
        <taxon>Dasania</taxon>
    </lineage>
</organism>
<proteinExistence type="predicted"/>
<dbReference type="AlphaFoldDB" id="A0A9J6RKC6"/>
<comment type="caution">
    <text evidence="1">The sequence shown here is derived from an EMBL/GenBank/DDBJ whole genome shotgun (WGS) entry which is preliminary data.</text>
</comment>